<feature type="compositionally biased region" description="Low complexity" evidence="1">
    <location>
        <begin position="67"/>
        <end position="88"/>
    </location>
</feature>
<feature type="compositionally biased region" description="Low complexity" evidence="1">
    <location>
        <begin position="103"/>
        <end position="113"/>
    </location>
</feature>
<gene>
    <name evidence="2" type="ORF">GCM10010502_20440</name>
</gene>
<organism evidence="2 3">
    <name type="scientific">Kitasatospora aureofaciens</name>
    <name type="common">Streptomyces aureofaciens</name>
    <dbReference type="NCBI Taxonomy" id="1894"/>
    <lineage>
        <taxon>Bacteria</taxon>
        <taxon>Bacillati</taxon>
        <taxon>Actinomycetota</taxon>
        <taxon>Actinomycetes</taxon>
        <taxon>Kitasatosporales</taxon>
        <taxon>Streptomycetaceae</taxon>
        <taxon>Kitasatospora</taxon>
    </lineage>
</organism>
<dbReference type="AlphaFoldDB" id="A0A8H9HJ68"/>
<protein>
    <submittedName>
        <fullName evidence="2">Uncharacterized protein</fullName>
    </submittedName>
</protein>
<reference evidence="2" key="2">
    <citation type="submission" date="2020-09" db="EMBL/GenBank/DDBJ databases">
        <authorList>
            <person name="Sun Q."/>
            <person name="Ohkuma M."/>
        </authorList>
    </citation>
    <scope>NUCLEOTIDE SEQUENCE</scope>
    <source>
        <strain evidence="2">JCM 4434</strain>
    </source>
</reference>
<evidence type="ECO:0000256" key="1">
    <source>
        <dbReference type="SAM" id="MobiDB-lite"/>
    </source>
</evidence>
<sequence length="131" mass="13222">MNRPAPRPGDGPGQGQAVTDTRPGDAAPARTGDGTTTSHEDAAPGPPTLTAGDASPAVTRTPSYVRPAPRALLATAADTLAPPLANLPTTPPTPRQTAPPNPTRTTHITGFPAPDQPRGPQPPEQAQGVLP</sequence>
<accession>A0A8H9HJ68</accession>
<feature type="region of interest" description="Disordered" evidence="1">
    <location>
        <begin position="1"/>
        <end position="131"/>
    </location>
</feature>
<dbReference type="Proteomes" id="UP000610124">
    <property type="component" value="Unassembled WGS sequence"/>
</dbReference>
<proteinExistence type="predicted"/>
<feature type="compositionally biased region" description="Pro residues" evidence="1">
    <location>
        <begin position="114"/>
        <end position="123"/>
    </location>
</feature>
<name>A0A8H9HJ68_KITAU</name>
<feature type="compositionally biased region" description="Pro residues" evidence="1">
    <location>
        <begin position="89"/>
        <end position="102"/>
    </location>
</feature>
<evidence type="ECO:0000313" key="2">
    <source>
        <dbReference type="EMBL" id="GGU69237.1"/>
    </source>
</evidence>
<evidence type="ECO:0000313" key="3">
    <source>
        <dbReference type="Proteomes" id="UP000610124"/>
    </source>
</evidence>
<comment type="caution">
    <text evidence="2">The sequence shown here is derived from an EMBL/GenBank/DDBJ whole genome shotgun (WGS) entry which is preliminary data.</text>
</comment>
<dbReference type="EMBL" id="BMUB01000004">
    <property type="protein sequence ID" value="GGU69237.1"/>
    <property type="molecule type" value="Genomic_DNA"/>
</dbReference>
<reference evidence="2" key="1">
    <citation type="journal article" date="2014" name="Int. J. Syst. Evol. Microbiol.">
        <title>Complete genome sequence of Corynebacterium casei LMG S-19264T (=DSM 44701T), isolated from a smear-ripened cheese.</title>
        <authorList>
            <consortium name="US DOE Joint Genome Institute (JGI-PGF)"/>
            <person name="Walter F."/>
            <person name="Albersmeier A."/>
            <person name="Kalinowski J."/>
            <person name="Ruckert C."/>
        </authorList>
    </citation>
    <scope>NUCLEOTIDE SEQUENCE</scope>
    <source>
        <strain evidence="2">JCM 4434</strain>
    </source>
</reference>